<evidence type="ECO:0000313" key="6">
    <source>
        <dbReference type="EMBL" id="KAF2856740.1"/>
    </source>
</evidence>
<dbReference type="AlphaFoldDB" id="A0A6A7BMR4"/>
<protein>
    <submittedName>
        <fullName evidence="6">Alpha/beta-hydrolase</fullName>
    </submittedName>
</protein>
<gene>
    <name evidence="6" type="ORF">T440DRAFT_382439</name>
</gene>
<dbReference type="PANTHER" id="PTHR46640">
    <property type="entry name" value="TRIACYLGLYCEROL LIPASE, PUTATIVE (AFU_ORTHOLOGUE AFUA_6G06510)-RELATED"/>
    <property type="match status" value="1"/>
</dbReference>
<dbReference type="EMBL" id="MU006288">
    <property type="protein sequence ID" value="KAF2856740.1"/>
    <property type="molecule type" value="Genomic_DNA"/>
</dbReference>
<evidence type="ECO:0000256" key="1">
    <source>
        <dbReference type="ARBA" id="ARBA00022729"/>
    </source>
</evidence>
<evidence type="ECO:0000256" key="2">
    <source>
        <dbReference type="ARBA" id="ARBA00022801"/>
    </source>
</evidence>
<keyword evidence="2" id="KW-0378">Hydrolase</keyword>
<dbReference type="OrthoDB" id="426718at2759"/>
<dbReference type="PANTHER" id="PTHR46640:SF1">
    <property type="entry name" value="FUNGAL LIPASE-LIKE DOMAIN-CONTAINING PROTEIN-RELATED"/>
    <property type="match status" value="1"/>
</dbReference>
<reference evidence="6" key="1">
    <citation type="submission" date="2020-01" db="EMBL/GenBank/DDBJ databases">
        <authorList>
            <consortium name="DOE Joint Genome Institute"/>
            <person name="Haridas S."/>
            <person name="Albert R."/>
            <person name="Binder M."/>
            <person name="Bloem J."/>
            <person name="Labutti K."/>
            <person name="Salamov A."/>
            <person name="Andreopoulos B."/>
            <person name="Baker S.E."/>
            <person name="Barry K."/>
            <person name="Bills G."/>
            <person name="Bluhm B.H."/>
            <person name="Cannon C."/>
            <person name="Castanera R."/>
            <person name="Culley D.E."/>
            <person name="Daum C."/>
            <person name="Ezra D."/>
            <person name="Gonzalez J.B."/>
            <person name="Henrissat B."/>
            <person name="Kuo A."/>
            <person name="Liang C."/>
            <person name="Lipzen A."/>
            <person name="Lutzoni F."/>
            <person name="Magnuson J."/>
            <person name="Mondo S."/>
            <person name="Nolan M."/>
            <person name="Ohm R."/>
            <person name="Pangilinan J."/>
            <person name="Park H.-J."/>
            <person name="Ramirez L."/>
            <person name="Alfaro M."/>
            <person name="Sun H."/>
            <person name="Tritt A."/>
            <person name="Yoshinaga Y."/>
            <person name="Zwiers L.-H."/>
            <person name="Turgeon B.G."/>
            <person name="Goodwin S.B."/>
            <person name="Spatafora J.W."/>
            <person name="Crous P.W."/>
            <person name="Grigoriev I.V."/>
        </authorList>
    </citation>
    <scope>NUCLEOTIDE SEQUENCE</scope>
    <source>
        <strain evidence="6">IPT5</strain>
    </source>
</reference>
<evidence type="ECO:0000259" key="5">
    <source>
        <dbReference type="Pfam" id="PF03893"/>
    </source>
</evidence>
<accession>A0A6A7BMR4</accession>
<dbReference type="Gene3D" id="3.40.50.1820">
    <property type="entry name" value="alpha/beta hydrolase"/>
    <property type="match status" value="1"/>
</dbReference>
<feature type="domain" description="Fungal lipase-type" evidence="4">
    <location>
        <begin position="100"/>
        <end position="230"/>
    </location>
</feature>
<evidence type="ECO:0000256" key="3">
    <source>
        <dbReference type="SAM" id="SignalP"/>
    </source>
</evidence>
<evidence type="ECO:0000313" key="7">
    <source>
        <dbReference type="Proteomes" id="UP000799423"/>
    </source>
</evidence>
<sequence length="313" mass="34061">MSLFLAVLLATICSNAAPLIQERGIGADLLSKLNLMEQYASAAYCASNYGSTGDQITCASGNCPSVEDADSSSVIEYSRTETSTDVTGFVAVDHTNNLIVVAFRGSSTIDTWLTDLDFDTVTTDICPGCTAHHGFWNSWVDARDRVLPAVKQASTAFPAYQITVTGHSLGGAIATLAAAELRKSAYTVALYTYGAPRIAGNKTSSYITKQTGGNYRVTHWNDPVPKLPPLIMGFVHISPEYYINKPNKQDVEMNDIKTYEGAINLRGNSAWIKVDIEAHRWYFRSVYACNAKKTSRGLQIRGAQETVDILATF</sequence>
<feature type="signal peptide" evidence="3">
    <location>
        <begin position="1"/>
        <end position="16"/>
    </location>
</feature>
<keyword evidence="7" id="KW-1185">Reference proteome</keyword>
<name>A0A6A7BMR4_9PLEO</name>
<feature type="chain" id="PRO_5025336299" evidence="3">
    <location>
        <begin position="17"/>
        <end position="313"/>
    </location>
</feature>
<proteinExistence type="predicted"/>
<dbReference type="InterPro" id="IPR029058">
    <property type="entry name" value="AB_hydrolase_fold"/>
</dbReference>
<feature type="domain" description="Mono-/di-acylglycerol lipase N-terminal" evidence="5">
    <location>
        <begin position="26"/>
        <end position="70"/>
    </location>
</feature>
<dbReference type="Proteomes" id="UP000799423">
    <property type="component" value="Unassembled WGS sequence"/>
</dbReference>
<dbReference type="Pfam" id="PF01764">
    <property type="entry name" value="Lipase_3"/>
    <property type="match status" value="1"/>
</dbReference>
<evidence type="ECO:0000259" key="4">
    <source>
        <dbReference type="Pfam" id="PF01764"/>
    </source>
</evidence>
<dbReference type="GO" id="GO:0016042">
    <property type="term" value="P:lipid catabolic process"/>
    <property type="evidence" value="ECO:0007669"/>
    <property type="project" value="InterPro"/>
</dbReference>
<dbReference type="Pfam" id="PF03893">
    <property type="entry name" value="Lipase3_N"/>
    <property type="match status" value="1"/>
</dbReference>
<organism evidence="6 7">
    <name type="scientific">Plenodomus tracheiphilus IPT5</name>
    <dbReference type="NCBI Taxonomy" id="1408161"/>
    <lineage>
        <taxon>Eukaryota</taxon>
        <taxon>Fungi</taxon>
        <taxon>Dikarya</taxon>
        <taxon>Ascomycota</taxon>
        <taxon>Pezizomycotina</taxon>
        <taxon>Dothideomycetes</taxon>
        <taxon>Pleosporomycetidae</taxon>
        <taxon>Pleosporales</taxon>
        <taxon>Pleosporineae</taxon>
        <taxon>Leptosphaeriaceae</taxon>
        <taxon>Plenodomus</taxon>
    </lineage>
</organism>
<dbReference type="InterPro" id="IPR051299">
    <property type="entry name" value="AB_hydrolase_lip/est"/>
</dbReference>
<dbReference type="InterPro" id="IPR002921">
    <property type="entry name" value="Fungal_lipase-type"/>
</dbReference>
<dbReference type="InterPro" id="IPR005592">
    <property type="entry name" value="Mono/diacylglycerol_lipase_N"/>
</dbReference>
<dbReference type="SUPFAM" id="SSF53474">
    <property type="entry name" value="alpha/beta-Hydrolases"/>
    <property type="match status" value="1"/>
</dbReference>
<dbReference type="GO" id="GO:0016787">
    <property type="term" value="F:hydrolase activity"/>
    <property type="evidence" value="ECO:0007669"/>
    <property type="project" value="UniProtKB-KW"/>
</dbReference>
<dbReference type="CDD" id="cd00519">
    <property type="entry name" value="Lipase_3"/>
    <property type="match status" value="1"/>
</dbReference>
<keyword evidence="1 3" id="KW-0732">Signal</keyword>